<evidence type="ECO:0000259" key="1">
    <source>
        <dbReference type="Pfam" id="PF00078"/>
    </source>
</evidence>
<dbReference type="CDD" id="cd01647">
    <property type="entry name" value="RT_LTR"/>
    <property type="match status" value="1"/>
</dbReference>
<feature type="domain" description="Reverse transcriptase" evidence="1">
    <location>
        <begin position="2"/>
        <end position="91"/>
    </location>
</feature>
<dbReference type="InterPro" id="IPR000477">
    <property type="entry name" value="RT_dom"/>
</dbReference>
<dbReference type="AlphaFoldDB" id="A0A9Q3BV40"/>
<reference evidence="2" key="1">
    <citation type="submission" date="2021-03" db="EMBL/GenBank/DDBJ databases">
        <title>Draft genome sequence of rust myrtle Austropuccinia psidii MF-1, a brazilian biotype.</title>
        <authorList>
            <person name="Quecine M.C."/>
            <person name="Pachon D.M.R."/>
            <person name="Bonatelli M.L."/>
            <person name="Correr F.H."/>
            <person name="Franceschini L.M."/>
            <person name="Leite T.F."/>
            <person name="Margarido G.R.A."/>
            <person name="Almeida C.A."/>
            <person name="Ferrarezi J.A."/>
            <person name="Labate C.A."/>
        </authorList>
    </citation>
    <scope>NUCLEOTIDE SEQUENCE</scope>
    <source>
        <strain evidence="2">MF-1</strain>
    </source>
</reference>
<evidence type="ECO:0000313" key="2">
    <source>
        <dbReference type="EMBL" id="MBW0473011.1"/>
    </source>
</evidence>
<dbReference type="EMBL" id="AVOT02003271">
    <property type="protein sequence ID" value="MBW0473011.1"/>
    <property type="molecule type" value="Genomic_DNA"/>
</dbReference>
<evidence type="ECO:0000313" key="3">
    <source>
        <dbReference type="Proteomes" id="UP000765509"/>
    </source>
</evidence>
<comment type="caution">
    <text evidence="2">The sequence shown here is derived from an EMBL/GenBank/DDBJ whole genome shotgun (WGS) entry which is preliminary data.</text>
</comment>
<name>A0A9Q3BV40_9BASI</name>
<dbReference type="Proteomes" id="UP000765509">
    <property type="component" value="Unassembled WGS sequence"/>
</dbReference>
<dbReference type="PANTHER" id="PTHR33064">
    <property type="entry name" value="POL PROTEIN"/>
    <property type="match status" value="1"/>
</dbReference>
<organism evidence="2 3">
    <name type="scientific">Austropuccinia psidii MF-1</name>
    <dbReference type="NCBI Taxonomy" id="1389203"/>
    <lineage>
        <taxon>Eukaryota</taxon>
        <taxon>Fungi</taxon>
        <taxon>Dikarya</taxon>
        <taxon>Basidiomycota</taxon>
        <taxon>Pucciniomycotina</taxon>
        <taxon>Pucciniomycetes</taxon>
        <taxon>Pucciniales</taxon>
        <taxon>Sphaerophragmiaceae</taxon>
        <taxon>Austropuccinia</taxon>
    </lineage>
</organism>
<proteinExistence type="predicted"/>
<dbReference type="Pfam" id="PF00078">
    <property type="entry name" value="RVT_1"/>
    <property type="match status" value="1"/>
</dbReference>
<dbReference type="SUPFAM" id="SSF56672">
    <property type="entry name" value="DNA/RNA polymerases"/>
    <property type="match status" value="1"/>
</dbReference>
<dbReference type="InterPro" id="IPR043502">
    <property type="entry name" value="DNA/RNA_pol_sf"/>
</dbReference>
<sequence>MGIYEYTRIAFGIKNSPAQFQRMIDMIFHEEILEGWMVVYIYDIIIYSGTWEDHVQYIDRVLSKCTPMNLKVSLKKCNFCQQELQALGHKVSGLSLAIYQNKVAAVLQKPVPRTCNNHGNPPSWTSIWHTHSISNIWQFGHIHNHWPNWPLSCLMALMVILLSGANLAPSP</sequence>
<dbReference type="PANTHER" id="PTHR33064:SF37">
    <property type="entry name" value="RIBONUCLEASE H"/>
    <property type="match status" value="1"/>
</dbReference>
<dbReference type="InterPro" id="IPR051320">
    <property type="entry name" value="Viral_Replic_Matur_Polypro"/>
</dbReference>
<dbReference type="Gene3D" id="3.30.70.270">
    <property type="match status" value="1"/>
</dbReference>
<accession>A0A9Q3BV40</accession>
<gene>
    <name evidence="2" type="ORF">O181_012726</name>
</gene>
<keyword evidence="3" id="KW-1185">Reference proteome</keyword>
<dbReference type="InterPro" id="IPR043128">
    <property type="entry name" value="Rev_trsase/Diguanyl_cyclase"/>
</dbReference>
<protein>
    <recommendedName>
        <fullName evidence="1">Reverse transcriptase domain-containing protein</fullName>
    </recommendedName>
</protein>